<dbReference type="SMART" id="SM00422">
    <property type="entry name" value="HTH_MERR"/>
    <property type="match status" value="1"/>
</dbReference>
<dbReference type="InterPro" id="IPR010499">
    <property type="entry name" value="AraC_E-bd"/>
</dbReference>
<dbReference type="Gene3D" id="3.20.80.10">
    <property type="entry name" value="Regulatory factor, effector binding domain"/>
    <property type="match status" value="1"/>
</dbReference>
<dbReference type="SUPFAM" id="SSF55136">
    <property type="entry name" value="Probable bacterial effector-binding domain"/>
    <property type="match status" value="1"/>
</dbReference>
<dbReference type="GO" id="GO:0003700">
    <property type="term" value="F:DNA-binding transcription factor activity"/>
    <property type="evidence" value="ECO:0007669"/>
    <property type="project" value="InterPro"/>
</dbReference>
<protein>
    <submittedName>
        <fullName evidence="3">MerR family transcriptional regulator</fullName>
    </submittedName>
</protein>
<dbReference type="EMBL" id="BMKR01000009">
    <property type="protein sequence ID" value="GGF79361.1"/>
    <property type="molecule type" value="Genomic_DNA"/>
</dbReference>
<dbReference type="InterPro" id="IPR047057">
    <property type="entry name" value="MerR_fam"/>
</dbReference>
<keyword evidence="4" id="KW-1185">Reference proteome</keyword>
<name>A0A917CCS9_9BACL</name>
<dbReference type="Pfam" id="PF13411">
    <property type="entry name" value="MerR_1"/>
    <property type="match status" value="1"/>
</dbReference>
<sequence length="273" mass="31038">MFKIGDFSKLSAVSVRMLRHYDKLKLLIPEHVDDLSGYRYYSAAQLRTINKIQKLKEMGFSLGIIKEMLESAADAERLRAYFTLREIEVTEELHLLQKQSRLLESSLELLREDVISMNYHVSVKEIPAHQVASVRKVIPAYTEEGKLWGLLGAEIAAQQIKVADPAYVTAIFHDPEYKETAVDIEVQTAVTGNYSNTDDVLFKGFDKVTVASVMVNGNYDQMQSVKEAAAQWVEDNRYELSGPMFIIYHVSPAKDPNPENWVTEACYPITRRA</sequence>
<proteinExistence type="predicted"/>
<dbReference type="AlphaFoldDB" id="A0A917CCS9"/>
<reference evidence="3" key="1">
    <citation type="journal article" date="2014" name="Int. J. Syst. Evol. Microbiol.">
        <title>Complete genome sequence of Corynebacterium casei LMG S-19264T (=DSM 44701T), isolated from a smear-ripened cheese.</title>
        <authorList>
            <consortium name="US DOE Joint Genome Institute (JGI-PGF)"/>
            <person name="Walter F."/>
            <person name="Albersmeier A."/>
            <person name="Kalinowski J."/>
            <person name="Ruckert C."/>
        </authorList>
    </citation>
    <scope>NUCLEOTIDE SEQUENCE</scope>
    <source>
        <strain evidence="3">CGMCC 1.16134</strain>
    </source>
</reference>
<dbReference type="PANTHER" id="PTHR30204:SF97">
    <property type="entry name" value="MERR FAMILY REGULATORY PROTEIN"/>
    <property type="match status" value="1"/>
</dbReference>
<dbReference type="PROSITE" id="PS50937">
    <property type="entry name" value="HTH_MERR_2"/>
    <property type="match status" value="1"/>
</dbReference>
<evidence type="ECO:0000313" key="4">
    <source>
        <dbReference type="Proteomes" id="UP000637643"/>
    </source>
</evidence>
<keyword evidence="1" id="KW-0238">DNA-binding</keyword>
<evidence type="ECO:0000313" key="3">
    <source>
        <dbReference type="EMBL" id="GGF79361.1"/>
    </source>
</evidence>
<dbReference type="InterPro" id="IPR000551">
    <property type="entry name" value="MerR-type_HTH_dom"/>
</dbReference>
<dbReference type="SMART" id="SM00871">
    <property type="entry name" value="AraC_E_bind"/>
    <property type="match status" value="1"/>
</dbReference>
<organism evidence="3 4">
    <name type="scientific">Paenibacillus albidus</name>
    <dbReference type="NCBI Taxonomy" id="2041023"/>
    <lineage>
        <taxon>Bacteria</taxon>
        <taxon>Bacillati</taxon>
        <taxon>Bacillota</taxon>
        <taxon>Bacilli</taxon>
        <taxon>Bacillales</taxon>
        <taxon>Paenibacillaceae</taxon>
        <taxon>Paenibacillus</taxon>
    </lineage>
</organism>
<evidence type="ECO:0000256" key="1">
    <source>
        <dbReference type="ARBA" id="ARBA00023125"/>
    </source>
</evidence>
<dbReference type="GO" id="GO:0003677">
    <property type="term" value="F:DNA binding"/>
    <property type="evidence" value="ECO:0007669"/>
    <property type="project" value="UniProtKB-KW"/>
</dbReference>
<dbReference type="RefSeq" id="WP_189025336.1">
    <property type="nucleotide sequence ID" value="NZ_BMKR01000009.1"/>
</dbReference>
<reference evidence="3" key="2">
    <citation type="submission" date="2020-09" db="EMBL/GenBank/DDBJ databases">
        <authorList>
            <person name="Sun Q."/>
            <person name="Zhou Y."/>
        </authorList>
    </citation>
    <scope>NUCLEOTIDE SEQUENCE</scope>
    <source>
        <strain evidence="3">CGMCC 1.16134</strain>
    </source>
</reference>
<dbReference type="Gene3D" id="1.10.1660.10">
    <property type="match status" value="1"/>
</dbReference>
<dbReference type="InterPro" id="IPR011256">
    <property type="entry name" value="Reg_factor_effector_dom_sf"/>
</dbReference>
<dbReference type="Pfam" id="PF06445">
    <property type="entry name" value="GyrI-like"/>
    <property type="match status" value="1"/>
</dbReference>
<comment type="caution">
    <text evidence="3">The sequence shown here is derived from an EMBL/GenBank/DDBJ whole genome shotgun (WGS) entry which is preliminary data.</text>
</comment>
<dbReference type="PANTHER" id="PTHR30204">
    <property type="entry name" value="REDOX-CYCLING DRUG-SENSING TRANSCRIPTIONAL ACTIVATOR SOXR"/>
    <property type="match status" value="1"/>
</dbReference>
<dbReference type="Proteomes" id="UP000637643">
    <property type="component" value="Unassembled WGS sequence"/>
</dbReference>
<evidence type="ECO:0000259" key="2">
    <source>
        <dbReference type="PROSITE" id="PS50937"/>
    </source>
</evidence>
<dbReference type="InterPro" id="IPR009061">
    <property type="entry name" value="DNA-bd_dom_put_sf"/>
</dbReference>
<gene>
    <name evidence="3" type="ORF">GCM10010912_25500</name>
</gene>
<feature type="domain" description="HTH merR-type" evidence="2">
    <location>
        <begin position="1"/>
        <end position="71"/>
    </location>
</feature>
<dbReference type="CDD" id="cd01107">
    <property type="entry name" value="HTH_BmrR"/>
    <property type="match status" value="1"/>
</dbReference>
<dbReference type="SUPFAM" id="SSF46955">
    <property type="entry name" value="Putative DNA-binding domain"/>
    <property type="match status" value="1"/>
</dbReference>
<dbReference type="InterPro" id="IPR029442">
    <property type="entry name" value="GyrI-like"/>
</dbReference>
<accession>A0A917CCS9</accession>